<organism evidence="3 4">
    <name type="scientific">Qipengyuania gelatinilytica</name>
    <dbReference type="NCBI Taxonomy" id="2867231"/>
    <lineage>
        <taxon>Bacteria</taxon>
        <taxon>Pseudomonadati</taxon>
        <taxon>Pseudomonadota</taxon>
        <taxon>Alphaproteobacteria</taxon>
        <taxon>Sphingomonadales</taxon>
        <taxon>Erythrobacteraceae</taxon>
        <taxon>Qipengyuania</taxon>
    </lineage>
</organism>
<keyword evidence="2" id="KW-0732">Signal</keyword>
<feature type="signal peptide" evidence="2">
    <location>
        <begin position="1"/>
        <end position="19"/>
    </location>
</feature>
<gene>
    <name evidence="3" type="ORF">K3136_07160</name>
</gene>
<dbReference type="PROSITE" id="PS51257">
    <property type="entry name" value="PROKAR_LIPOPROTEIN"/>
    <property type="match status" value="1"/>
</dbReference>
<feature type="region of interest" description="Disordered" evidence="1">
    <location>
        <begin position="26"/>
        <end position="48"/>
    </location>
</feature>
<feature type="chain" id="PRO_5045659681" description="DUF995 domain-containing protein" evidence="2">
    <location>
        <begin position="20"/>
        <end position="161"/>
    </location>
</feature>
<keyword evidence="4" id="KW-1185">Reference proteome</keyword>
<dbReference type="EMBL" id="CP081294">
    <property type="protein sequence ID" value="QZD93898.1"/>
    <property type="molecule type" value="Genomic_DNA"/>
</dbReference>
<dbReference type="Proteomes" id="UP000824321">
    <property type="component" value="Chromosome"/>
</dbReference>
<evidence type="ECO:0000313" key="3">
    <source>
        <dbReference type="EMBL" id="QZD93898.1"/>
    </source>
</evidence>
<protein>
    <recommendedName>
        <fullName evidence="5">DUF995 domain-containing protein</fullName>
    </recommendedName>
</protein>
<proteinExistence type="predicted"/>
<name>A0ABX9A1Y6_9SPHN</name>
<evidence type="ECO:0000256" key="2">
    <source>
        <dbReference type="SAM" id="SignalP"/>
    </source>
</evidence>
<evidence type="ECO:0000256" key="1">
    <source>
        <dbReference type="SAM" id="MobiDB-lite"/>
    </source>
</evidence>
<evidence type="ECO:0008006" key="5">
    <source>
        <dbReference type="Google" id="ProtNLM"/>
    </source>
</evidence>
<sequence>MTRYRTALISVSLLLAACAAPDAEEEAVPAAEDGAQATPTPAHSGEVPTTMEGTAWRAVAESGARFTTYLDEGGTYRDLRNGDPYGTGDWTYTDGARGKLLCLAPDQVEEPDGAEAETNETCWETSRMRGDTMIVTGPGGKRVELTSVRYEAPAEAEGDEQ</sequence>
<reference evidence="3 4" key="1">
    <citation type="submission" date="2021-08" db="EMBL/GenBank/DDBJ databases">
        <title>Comparative Genomics Analysis of the Genus Qipengyuania Reveals Extensive Genetic Diversity and Metabolic Versatility, Including the Description of Fifteen Novel Species.</title>
        <authorList>
            <person name="Liu Y."/>
        </authorList>
    </citation>
    <scope>NUCLEOTIDE SEQUENCE [LARGE SCALE GENOMIC DNA]</scope>
    <source>
        <strain evidence="3 4">1NDH1</strain>
    </source>
</reference>
<accession>A0ABX9A1Y6</accession>
<evidence type="ECO:0000313" key="4">
    <source>
        <dbReference type="Proteomes" id="UP000824321"/>
    </source>
</evidence>
<dbReference type="RefSeq" id="WP_221429664.1">
    <property type="nucleotide sequence ID" value="NZ_CP081294.1"/>
</dbReference>